<dbReference type="InterPro" id="IPR011989">
    <property type="entry name" value="ARM-like"/>
</dbReference>
<sequence length="338" mass="38402">MFGVDPTPKSLIEFLQKGFPQNTDLARLPNDPPERSQLAVDAMALLATARSTAAVDTLVEVARMTPPRGVMQLVEMDLQRTDPQNRAEFREKALRLLQFNAVNALGLIGDPRGLPAVQQVFAQENHVAARIQYALSLACLGDASGVPFLVEVIQQANRRESAAAAKVFYFITGEDFGYTDQTPVKARRTKARLYKEWLRTQYSTFRVDPRAVLQRRLAPDPLQPITPHTTRDLVKLSSFYFDFENKLRSREAREQLARAGKTINPDLEKIMFDEMEDLNVRMEAMNWYYEINREAAKGVLKKLRRDENPEIVEKAESLLEKIESPDQQSSSYAPFAVR</sequence>
<dbReference type="AlphaFoldDB" id="A0A2Z4Y475"/>
<evidence type="ECO:0008006" key="4">
    <source>
        <dbReference type="Google" id="ProtNLM"/>
    </source>
</evidence>
<feature type="region of interest" description="Disordered" evidence="1">
    <location>
        <begin position="317"/>
        <end position="338"/>
    </location>
</feature>
<evidence type="ECO:0000313" key="3">
    <source>
        <dbReference type="Proteomes" id="UP000262583"/>
    </source>
</evidence>
<evidence type="ECO:0000313" key="2">
    <source>
        <dbReference type="EMBL" id="AXA35678.1"/>
    </source>
</evidence>
<evidence type="ECO:0000256" key="1">
    <source>
        <dbReference type="SAM" id="MobiDB-lite"/>
    </source>
</evidence>
<dbReference type="Gene3D" id="1.25.10.10">
    <property type="entry name" value="Leucine-rich Repeat Variant"/>
    <property type="match status" value="1"/>
</dbReference>
<dbReference type="EMBL" id="CP030759">
    <property type="protein sequence ID" value="AXA35678.1"/>
    <property type="molecule type" value="Genomic_DNA"/>
</dbReference>
<dbReference type="InterPro" id="IPR016024">
    <property type="entry name" value="ARM-type_fold"/>
</dbReference>
<name>A0A2Z4Y475_SUMC1</name>
<protein>
    <recommendedName>
        <fullName evidence="4">HEAT repeat domain-containing protein</fullName>
    </recommendedName>
</protein>
<dbReference type="SUPFAM" id="SSF48371">
    <property type="entry name" value="ARM repeat"/>
    <property type="match status" value="2"/>
</dbReference>
<reference evidence="2 3" key="1">
    <citation type="submission" date="2018-05" db="EMBL/GenBank/DDBJ databases">
        <title>A metagenomic window into the 2 km-deep terrestrial subsurface aquifer revealed taxonomically and functionally diverse microbial community comprising novel uncultured bacterial lineages.</title>
        <authorList>
            <person name="Kadnikov V.V."/>
            <person name="Mardanov A.V."/>
            <person name="Beletsky A.V."/>
            <person name="Banks D."/>
            <person name="Pimenov N.V."/>
            <person name="Frank Y.A."/>
            <person name="Karnachuk O.V."/>
            <person name="Ravin N.V."/>
        </authorList>
    </citation>
    <scope>NUCLEOTIDE SEQUENCE [LARGE SCALE GENOMIC DNA]</scope>
    <source>
        <strain evidence="2">BY</strain>
    </source>
</reference>
<proteinExistence type="predicted"/>
<dbReference type="Proteomes" id="UP000262583">
    <property type="component" value="Chromosome"/>
</dbReference>
<accession>A0A2Z4Y475</accession>
<organism evidence="2 3">
    <name type="scientific">Sumerlaea chitinivorans</name>
    <dbReference type="NCBI Taxonomy" id="2250252"/>
    <lineage>
        <taxon>Bacteria</taxon>
        <taxon>Candidatus Sumerlaeota</taxon>
        <taxon>Candidatus Sumerlaeia</taxon>
        <taxon>Candidatus Sumerlaeales</taxon>
        <taxon>Candidatus Sumerlaeaceae</taxon>
        <taxon>Candidatus Sumerlaea</taxon>
    </lineage>
</organism>
<gene>
    <name evidence="2" type="ORF">BRCON_0901</name>
</gene>
<dbReference type="KEGG" id="schv:BRCON_0901"/>